<feature type="domain" description="Predicted 3'-5' exonuclease PolB-like" evidence="1">
    <location>
        <begin position="65"/>
        <end position="236"/>
    </location>
</feature>
<dbReference type="InterPro" id="IPR019288">
    <property type="entry name" value="3'-5'_exonuclease_PolB-like"/>
</dbReference>
<accession>A0ABX1CRH5</accession>
<evidence type="ECO:0000313" key="2">
    <source>
        <dbReference type="EMBL" id="NJR79891.1"/>
    </source>
</evidence>
<keyword evidence="3" id="KW-1185">Reference proteome</keyword>
<gene>
    <name evidence="2" type="ORF">HBH26_14990</name>
</gene>
<comment type="caution">
    <text evidence="2">The sequence shown here is derived from an EMBL/GenBank/DDBJ whole genome shotgun (WGS) entry which is preliminary data.</text>
</comment>
<proteinExistence type="predicted"/>
<name>A0ABX1CRH5_9SPHN</name>
<dbReference type="Proteomes" id="UP000732399">
    <property type="component" value="Unassembled WGS sequence"/>
</dbReference>
<dbReference type="SUPFAM" id="SSF53098">
    <property type="entry name" value="Ribonuclease H-like"/>
    <property type="match status" value="1"/>
</dbReference>
<evidence type="ECO:0000313" key="3">
    <source>
        <dbReference type="Proteomes" id="UP000732399"/>
    </source>
</evidence>
<reference evidence="2 3" key="1">
    <citation type="submission" date="2020-03" db="EMBL/GenBank/DDBJ databases">
        <authorList>
            <person name="Wang L."/>
            <person name="He N."/>
            <person name="Li Y."/>
            <person name="Fang Y."/>
            <person name="Zhang F."/>
        </authorList>
    </citation>
    <scope>NUCLEOTIDE SEQUENCE [LARGE SCALE GENOMIC DNA]</scope>
    <source>
        <strain evidence="2 3">36D10-4-7</strain>
    </source>
</reference>
<dbReference type="RefSeq" id="WP_168135441.1">
    <property type="nucleotide sequence ID" value="NZ_JAAVJH010000010.1"/>
</dbReference>
<protein>
    <recommendedName>
        <fullName evidence="1">Predicted 3'-5' exonuclease PolB-like domain-containing protein</fullName>
    </recommendedName>
</protein>
<dbReference type="EMBL" id="JAAVJH010000010">
    <property type="protein sequence ID" value="NJR79891.1"/>
    <property type="molecule type" value="Genomic_DNA"/>
</dbReference>
<dbReference type="Pfam" id="PF10108">
    <property type="entry name" value="DNA_pol_B_exo2"/>
    <property type="match status" value="1"/>
</dbReference>
<organism evidence="2 3">
    <name type="scientific">Sphingomonas corticis</name>
    <dbReference type="NCBI Taxonomy" id="2722791"/>
    <lineage>
        <taxon>Bacteria</taxon>
        <taxon>Pseudomonadati</taxon>
        <taxon>Pseudomonadota</taxon>
        <taxon>Alphaproteobacteria</taxon>
        <taxon>Sphingomonadales</taxon>
        <taxon>Sphingomonadaceae</taxon>
        <taxon>Sphingomonas</taxon>
    </lineage>
</organism>
<evidence type="ECO:0000259" key="1">
    <source>
        <dbReference type="Pfam" id="PF10108"/>
    </source>
</evidence>
<dbReference type="InterPro" id="IPR012337">
    <property type="entry name" value="RNaseH-like_sf"/>
</dbReference>
<sequence length="294" mass="32569">MKIENPFEPRQRRSYVIVDLESAVLDEAGHQRYREMERWVPGQDEGESRRGYTRAECPLKTPRWVFQTIVTASAMVLTEHEDGNVDVSRFVTLSAPDHDEREVIAGVLKVLADAPSNAEFVSWAGSFHDLPLIACAAMKHGLSLPANWGWIAFGGDGRVRHVDFARVLTGGLKMKPIHQAEYAAALDIPAKMTVAPFMVAKLINAGQFELVQEVCEGDVITLALLLARWRKLLDGRADIAVVEDRILRSIEQLREGRGYIPALQARRAASFAKRVGKASNDAEVFAPWLAGEAA</sequence>